<accession>A0ABS2KMZ4</accession>
<feature type="domain" description="FAD-dependent oxidoreductase 2 FAD-binding" evidence="5">
    <location>
        <begin position="7"/>
        <end position="424"/>
    </location>
</feature>
<evidence type="ECO:0000313" key="6">
    <source>
        <dbReference type="EMBL" id="MBM7413354.1"/>
    </source>
</evidence>
<name>A0ABS2KMZ4_9NOCA</name>
<keyword evidence="7" id="KW-1185">Reference proteome</keyword>
<gene>
    <name evidence="6" type="ORF">JOE42_000087</name>
</gene>
<dbReference type="Gene3D" id="3.90.700.10">
    <property type="entry name" value="Succinate dehydrogenase/fumarate reductase flavoprotein, catalytic domain"/>
    <property type="match status" value="1"/>
</dbReference>
<dbReference type="Proteomes" id="UP000703038">
    <property type="component" value="Unassembled WGS sequence"/>
</dbReference>
<evidence type="ECO:0000256" key="2">
    <source>
        <dbReference type="ARBA" id="ARBA00022630"/>
    </source>
</evidence>
<evidence type="ECO:0000259" key="5">
    <source>
        <dbReference type="Pfam" id="PF00890"/>
    </source>
</evidence>
<dbReference type="Pfam" id="PF00890">
    <property type="entry name" value="FAD_binding_2"/>
    <property type="match status" value="1"/>
</dbReference>
<sequence length="440" mass="45808">MNDIECDVLVIGGGMAGLTAGARAASAGRSVVVVEIGADVGGSARYAGYVWTAPDHTVMDAQNPHGDPALRRLLVDRFQDGVQWIRDTGVEVGDAQRILSFGRGHKFDTNQYVDLCRRIVLESGGSVLLNTSTENLEFENGVVTGAVIRTGTAEPQVVRAAHTVLATGGFQGSAALLEKHVHPNAGRMQLRSNPHSAGVGLTLADGVGAAAGTTNAGFYGHLIPGGVTLTDPSDFVDMSLYYSEHALLFDLDGTRFVDETLGDHLTTMALLDRPEARGLLVADARVHRDWVLASYVEGAVAVDKFALAGKRGGRVGRADTLEELAYLPEDWGYDGAAIAAAIAEFNESTTSAEGPTPGRALDASPLSEPPYYVIEAVPAVTFPFHGIRVDAGARVLTPDGEPIPGLLAAGSDTGGLWNRAYAGGLAAALVLGLVAAETAG</sequence>
<dbReference type="InterPro" id="IPR050315">
    <property type="entry name" value="FAD-oxidoreductase_2"/>
</dbReference>
<evidence type="ECO:0000256" key="3">
    <source>
        <dbReference type="ARBA" id="ARBA00022827"/>
    </source>
</evidence>
<dbReference type="PRINTS" id="PR00411">
    <property type="entry name" value="PNDRDTASEI"/>
</dbReference>
<dbReference type="InterPro" id="IPR003953">
    <property type="entry name" value="FAD-dep_OxRdtase_2_FAD-bd"/>
</dbReference>
<comment type="caution">
    <text evidence="6">The sequence shown here is derived from an EMBL/GenBank/DDBJ whole genome shotgun (WGS) entry which is preliminary data.</text>
</comment>
<organism evidence="6 7">
    <name type="scientific">Rhodococcoides corynebacterioides</name>
    <dbReference type="NCBI Taxonomy" id="53972"/>
    <lineage>
        <taxon>Bacteria</taxon>
        <taxon>Bacillati</taxon>
        <taxon>Actinomycetota</taxon>
        <taxon>Actinomycetes</taxon>
        <taxon>Mycobacteriales</taxon>
        <taxon>Nocardiaceae</taxon>
        <taxon>Rhodococcoides</taxon>
    </lineage>
</organism>
<dbReference type="RefSeq" id="WP_204865970.1">
    <property type="nucleotide sequence ID" value="NZ_JAFBBK010000001.1"/>
</dbReference>
<evidence type="ECO:0000256" key="4">
    <source>
        <dbReference type="ARBA" id="ARBA00023002"/>
    </source>
</evidence>
<keyword evidence="4" id="KW-0560">Oxidoreductase</keyword>
<dbReference type="SUPFAM" id="SSF56425">
    <property type="entry name" value="Succinate dehydrogenase/fumarate reductase flavoprotein, catalytic domain"/>
    <property type="match status" value="1"/>
</dbReference>
<dbReference type="InterPro" id="IPR036188">
    <property type="entry name" value="FAD/NAD-bd_sf"/>
</dbReference>
<dbReference type="EMBL" id="JAFBBK010000001">
    <property type="protein sequence ID" value="MBM7413354.1"/>
    <property type="molecule type" value="Genomic_DNA"/>
</dbReference>
<dbReference type="InterPro" id="IPR027477">
    <property type="entry name" value="Succ_DH/fumarate_Rdtase_cat_sf"/>
</dbReference>
<protein>
    <submittedName>
        <fullName evidence="6">Succinate dehydrogenase/fumarate reductase flavoprotein subunit</fullName>
    </submittedName>
</protein>
<dbReference type="SUPFAM" id="SSF51905">
    <property type="entry name" value="FAD/NAD(P)-binding domain"/>
    <property type="match status" value="1"/>
</dbReference>
<comment type="cofactor">
    <cofactor evidence="1">
        <name>FAD</name>
        <dbReference type="ChEBI" id="CHEBI:57692"/>
    </cofactor>
</comment>
<evidence type="ECO:0000313" key="7">
    <source>
        <dbReference type="Proteomes" id="UP000703038"/>
    </source>
</evidence>
<evidence type="ECO:0000256" key="1">
    <source>
        <dbReference type="ARBA" id="ARBA00001974"/>
    </source>
</evidence>
<dbReference type="PANTHER" id="PTHR43400">
    <property type="entry name" value="FUMARATE REDUCTASE"/>
    <property type="match status" value="1"/>
</dbReference>
<keyword evidence="2" id="KW-0285">Flavoprotein</keyword>
<reference evidence="6 7" key="1">
    <citation type="submission" date="2021-01" db="EMBL/GenBank/DDBJ databases">
        <title>Genomics of switchgrass bacterial isolates.</title>
        <authorList>
            <person name="Shade A."/>
        </authorList>
    </citation>
    <scope>NUCLEOTIDE SEQUENCE [LARGE SCALE GENOMIC DNA]</scope>
    <source>
        <strain evidence="6 7">PvP111</strain>
    </source>
</reference>
<dbReference type="Gene3D" id="3.50.50.60">
    <property type="entry name" value="FAD/NAD(P)-binding domain"/>
    <property type="match status" value="1"/>
</dbReference>
<proteinExistence type="predicted"/>
<keyword evidence="3" id="KW-0274">FAD</keyword>
<dbReference type="PANTHER" id="PTHR43400:SF7">
    <property type="entry name" value="FAD-DEPENDENT OXIDOREDUCTASE 2 FAD BINDING DOMAIN-CONTAINING PROTEIN"/>
    <property type="match status" value="1"/>
</dbReference>